<accession>A0A4Q9FN78</accession>
<dbReference type="Proteomes" id="UP000292372">
    <property type="component" value="Unassembled WGS sequence"/>
</dbReference>
<reference evidence="1 2" key="1">
    <citation type="journal article" date="2015" name="Int. J. Syst. Evol. Microbiol.">
        <title>Hyunsoonleella pacifica sp. nov., isolated from seawater of South Pacific Gyre.</title>
        <authorList>
            <person name="Gao X."/>
            <person name="Zhang Z."/>
            <person name="Dai X."/>
            <person name="Zhang X.H."/>
        </authorList>
    </citation>
    <scope>NUCLEOTIDE SEQUENCE [LARGE SCALE GENOMIC DNA]</scope>
    <source>
        <strain evidence="1 2">SW033</strain>
    </source>
</reference>
<dbReference type="OrthoDB" id="1447587at2"/>
<dbReference type="RefSeq" id="WP_130937358.1">
    <property type="nucleotide sequence ID" value="NZ_BMEE01000003.1"/>
</dbReference>
<name>A0A4Q9FN78_9FLAO</name>
<organism evidence="1 2">
    <name type="scientific">Hyunsoonleella pacifica</name>
    <dbReference type="NCBI Taxonomy" id="1080224"/>
    <lineage>
        <taxon>Bacteria</taxon>
        <taxon>Pseudomonadati</taxon>
        <taxon>Bacteroidota</taxon>
        <taxon>Flavobacteriia</taxon>
        <taxon>Flavobacteriales</taxon>
        <taxon>Flavobacteriaceae</taxon>
    </lineage>
</organism>
<comment type="caution">
    <text evidence="1">The sequence shown here is derived from an EMBL/GenBank/DDBJ whole genome shotgun (WGS) entry which is preliminary data.</text>
</comment>
<evidence type="ECO:0000313" key="2">
    <source>
        <dbReference type="Proteomes" id="UP000292372"/>
    </source>
</evidence>
<gene>
    <name evidence="1" type="ORF">EYD46_11865</name>
</gene>
<protein>
    <submittedName>
        <fullName evidence="1">Uncharacterized protein</fullName>
    </submittedName>
</protein>
<dbReference type="EMBL" id="SIRS01000004">
    <property type="protein sequence ID" value="TBN15808.1"/>
    <property type="molecule type" value="Genomic_DNA"/>
</dbReference>
<keyword evidence="2" id="KW-1185">Reference proteome</keyword>
<dbReference type="AlphaFoldDB" id="A0A4Q9FN78"/>
<proteinExistence type="predicted"/>
<evidence type="ECO:0000313" key="1">
    <source>
        <dbReference type="EMBL" id="TBN15808.1"/>
    </source>
</evidence>
<sequence>MFPISQRTMMQEKPTNRFCAMFGHNLKHVADIDHETVELVCKSCHEHFIYTKNDHLVSVPVLKKNNQLDSYFKPKKASSRLHKYFGL</sequence>